<proteinExistence type="inferred from homology"/>
<evidence type="ECO:0000313" key="13">
    <source>
        <dbReference type="EMBL" id="OJT15531.1"/>
    </source>
</evidence>
<evidence type="ECO:0000259" key="10">
    <source>
        <dbReference type="Pfam" id="PF17405"/>
    </source>
</evidence>
<dbReference type="InterPro" id="IPR035367">
    <property type="entry name" value="Nrap_D2"/>
</dbReference>
<dbReference type="InterPro" id="IPR035082">
    <property type="entry name" value="Nrap_D1"/>
</dbReference>
<comment type="caution">
    <text evidence="13">The sequence shown here is derived from an EMBL/GenBank/DDBJ whole genome shotgun (WGS) entry which is preliminary data.</text>
</comment>
<evidence type="ECO:0000259" key="7">
    <source>
        <dbReference type="Pfam" id="PF03813"/>
    </source>
</evidence>
<keyword evidence="5" id="KW-0698">rRNA processing</keyword>
<feature type="domain" description="Nrap protein" evidence="7">
    <location>
        <begin position="200"/>
        <end position="343"/>
    </location>
</feature>
<dbReference type="Pfam" id="PF03813">
    <property type="entry name" value="Nrap"/>
    <property type="match status" value="1"/>
</dbReference>
<dbReference type="GO" id="GO:0006409">
    <property type="term" value="P:tRNA export from nucleus"/>
    <property type="evidence" value="ECO:0007669"/>
    <property type="project" value="TreeGrafter"/>
</dbReference>
<dbReference type="AlphaFoldDB" id="A0A1M2W6P7"/>
<dbReference type="Pfam" id="PF17405">
    <property type="entry name" value="Nrap_D4"/>
    <property type="match status" value="1"/>
</dbReference>
<dbReference type="STRING" id="154538.A0A1M2W6P7"/>
<dbReference type="Proteomes" id="UP000184267">
    <property type="component" value="Unassembled WGS sequence"/>
</dbReference>
<feature type="domain" description="Nrap protein" evidence="11">
    <location>
        <begin position="913"/>
        <end position="1072"/>
    </location>
</feature>
<dbReference type="PANTHER" id="PTHR17972:SF0">
    <property type="entry name" value="NUCLEOLAR PROTEIN 6"/>
    <property type="match status" value="1"/>
</dbReference>
<keyword evidence="14" id="KW-1185">Reference proteome</keyword>
<evidence type="ECO:0000259" key="8">
    <source>
        <dbReference type="Pfam" id="PF17403"/>
    </source>
</evidence>
<protein>
    <recommendedName>
        <fullName evidence="5">U3 small nucleolar RNA-associated protein 22</fullName>
    </recommendedName>
</protein>
<dbReference type="GO" id="GO:0006364">
    <property type="term" value="P:rRNA processing"/>
    <property type="evidence" value="ECO:0007669"/>
    <property type="project" value="UniProtKB-KW"/>
</dbReference>
<feature type="region of interest" description="Disordered" evidence="6">
    <location>
        <begin position="1"/>
        <end position="48"/>
    </location>
</feature>
<evidence type="ECO:0000259" key="9">
    <source>
        <dbReference type="Pfam" id="PF17404"/>
    </source>
</evidence>
<dbReference type="InterPro" id="IPR035369">
    <property type="entry name" value="Nrap_D4"/>
</dbReference>
<name>A0A1M2W6P7_TRAPU</name>
<dbReference type="Pfam" id="PF17404">
    <property type="entry name" value="Nrap_D3"/>
    <property type="match status" value="1"/>
</dbReference>
<evidence type="ECO:0000259" key="11">
    <source>
        <dbReference type="Pfam" id="PF17406"/>
    </source>
</evidence>
<comment type="similarity">
    <text evidence="2 5">Belongs to the NRAP family.</text>
</comment>
<sequence>MALNLKRKRGAQVAPKAKRLHADEDAISHHSSAEESMGSGSDQDAEEEAWDGIEGAAAHTHETSAEAGPSGSHIMKPPTGEELRKIKDASELFRSTSFKSQIDAMLPNVRPKYDKSQSLDAFLMSLHKLLMELPAVAPQHPLHASRTLSKKGIDVPYVRPFPTEETNWKVSFEKPSEIMLAGSWITKTAVKAKDSAPFTVDVAIEMPSSLFQEKDYLNGRVFQKRAYYLGVVAAAIAKAKSTLRCELFYESVSGDPRRTCLVLRPIPDDTHKSSSKAHTHVRIIPFIGESPVPLQRLSPARSNIRAAVLDDESKEEPTPLYNTAYMLMTTPKAHLLHIHALAKNVPSFADALTLLRVWANQRGYGLGSRMCVRGFEGKGMWWASILDLIVNGEEPPPAGLGRKGTKRKPLGKGLSSYQLFKAALDFLARHNFGDEAVFVKSRDGHRFPPSSYSSHEAVFVDATSSVNLLADVPLASLDTLRYDAQATLELLDHALLSEDAFAPLFLREHRDLFARFDVVARVDLSSVEMRAVSAQHVADHGSAYNAAVAQLVSTLHRGLGDRAKAIAVLHASSDVRPTSQALPTQSSIVHIGIILDSDHAFRLVDHGPPAEEQESERTRQFREFWGDKAELRRFKDGSIAESVVWDVKNADERARIPAMIMRHLLARHFGLGADAVQTWQTEFDTLLKLPDPISSLYQASSASVGFKSALSAFDALVKHFRALDDQFPLAVLNVSPVSPALRYTDVFVPATLAIPSRSALPKSVSYLPAMEIIIEFEKSARWPDDLRAIQKMKLALFERLASILMSAVKGLQATVVLGERTERTEIEDEAALDIITADGWAFRARIWHDREATLLDRIINDQPHVPKALRQAKTGEDARERQLALHARELYTRRFIHAPRHHRAIAALYHRLPAFANTVRLTKRWFAAHWLLRGHVSEEAVELLCAHVFLRTGPPLTADVATNARTFAPGSKERGFAQVIEFLKDWEWAEGLDIMLDNADQTAGDSPTAAPTITSKDVAWSLRTSFDPRGHMWTSSGPNAVVARRVTTIAKATWECLNGLENGTSSVKAIFHHPTDHYDFVIELNPALSTRYHQKLDADTSVWAPKGKYANAIARDAAASIMPSFDPFGMFYGDLAHVYADTVLLFHDSLGGDRIGAVWQPNLRSARPFRALGGFSSIPVQKDAAKGKEKDKGLVVLNESALFAEIQRLGSTLVARIAPRDTQ</sequence>
<dbReference type="GO" id="GO:0003723">
    <property type="term" value="F:RNA binding"/>
    <property type="evidence" value="ECO:0007669"/>
    <property type="project" value="UniProtKB-KW"/>
</dbReference>
<feature type="domain" description="Nrap protein" evidence="12">
    <location>
        <begin position="1076"/>
        <end position="1217"/>
    </location>
</feature>
<dbReference type="Pfam" id="PF17406">
    <property type="entry name" value="Nrap_D5"/>
    <property type="match status" value="1"/>
</dbReference>
<keyword evidence="5" id="KW-0690">Ribosome biogenesis</keyword>
<dbReference type="Gene3D" id="1.10.1410.10">
    <property type="match status" value="2"/>
</dbReference>
<keyword evidence="4 5" id="KW-0539">Nucleus</keyword>
<dbReference type="Pfam" id="PF17407">
    <property type="entry name" value="Nrap_D6"/>
    <property type="match status" value="1"/>
</dbReference>
<keyword evidence="3 5" id="KW-0694">RNA-binding</keyword>
<comment type="subcellular location">
    <subcellularLocation>
        <location evidence="1 5">Nucleus</location>
        <location evidence="1 5">Nucleolus</location>
    </subcellularLocation>
</comment>
<evidence type="ECO:0000313" key="14">
    <source>
        <dbReference type="Proteomes" id="UP000184267"/>
    </source>
</evidence>
<evidence type="ECO:0000256" key="2">
    <source>
        <dbReference type="ARBA" id="ARBA00006674"/>
    </source>
</evidence>
<dbReference type="GO" id="GO:0032545">
    <property type="term" value="C:CURI complex"/>
    <property type="evidence" value="ECO:0007669"/>
    <property type="project" value="TreeGrafter"/>
</dbReference>
<dbReference type="GO" id="GO:0034456">
    <property type="term" value="C:UTP-C complex"/>
    <property type="evidence" value="ECO:0007669"/>
    <property type="project" value="TreeGrafter"/>
</dbReference>
<evidence type="ECO:0000256" key="6">
    <source>
        <dbReference type="SAM" id="MobiDB-lite"/>
    </source>
</evidence>
<organism evidence="13 14">
    <name type="scientific">Trametes pubescens</name>
    <name type="common">White-rot fungus</name>
    <dbReference type="NCBI Taxonomy" id="154538"/>
    <lineage>
        <taxon>Eukaryota</taxon>
        <taxon>Fungi</taxon>
        <taxon>Dikarya</taxon>
        <taxon>Basidiomycota</taxon>
        <taxon>Agaricomycotina</taxon>
        <taxon>Agaricomycetes</taxon>
        <taxon>Polyporales</taxon>
        <taxon>Polyporaceae</taxon>
        <taxon>Trametes</taxon>
    </lineage>
</organism>
<dbReference type="EMBL" id="MNAD01000151">
    <property type="protein sequence ID" value="OJT15531.1"/>
    <property type="molecule type" value="Genomic_DNA"/>
</dbReference>
<feature type="compositionally biased region" description="Basic residues" evidence="6">
    <location>
        <begin position="1"/>
        <end position="10"/>
    </location>
</feature>
<dbReference type="GO" id="GO:0032040">
    <property type="term" value="C:small-subunit processome"/>
    <property type="evidence" value="ECO:0007669"/>
    <property type="project" value="TreeGrafter"/>
</dbReference>
<keyword evidence="5" id="KW-0687">Ribonucleoprotein</keyword>
<dbReference type="InterPro" id="IPR035371">
    <property type="entry name" value="Nrap_D6"/>
</dbReference>
<evidence type="ECO:0000256" key="3">
    <source>
        <dbReference type="ARBA" id="ARBA00022884"/>
    </source>
</evidence>
<evidence type="ECO:0000256" key="4">
    <source>
        <dbReference type="ARBA" id="ARBA00023242"/>
    </source>
</evidence>
<dbReference type="Pfam" id="PF17403">
    <property type="entry name" value="Nrap_D2"/>
    <property type="match status" value="1"/>
</dbReference>
<dbReference type="OMA" id="DERAHIP"/>
<feature type="compositionally biased region" description="Basic and acidic residues" evidence="6">
    <location>
        <begin position="20"/>
        <end position="33"/>
    </location>
</feature>
<evidence type="ECO:0000259" key="12">
    <source>
        <dbReference type="Pfam" id="PF17407"/>
    </source>
</evidence>
<dbReference type="PANTHER" id="PTHR17972">
    <property type="entry name" value="NUCLEOLAR RNA-ASSOCIATED PROTEIN"/>
    <property type="match status" value="1"/>
</dbReference>
<feature type="domain" description="Nrap protein" evidence="10">
    <location>
        <begin position="683"/>
        <end position="910"/>
    </location>
</feature>
<feature type="domain" description="Nrap protein" evidence="9">
    <location>
        <begin position="513"/>
        <end position="669"/>
    </location>
</feature>
<dbReference type="InterPro" id="IPR035370">
    <property type="entry name" value="Nrap_D5"/>
</dbReference>
<reference evidence="13 14" key="1">
    <citation type="submission" date="2016-10" db="EMBL/GenBank/DDBJ databases">
        <title>Genome sequence of the basidiomycete white-rot fungus Trametes pubescens.</title>
        <authorList>
            <person name="Makela M.R."/>
            <person name="Granchi Z."/>
            <person name="Peng M."/>
            <person name="De Vries R.P."/>
            <person name="Grigoriev I."/>
            <person name="Riley R."/>
            <person name="Hilden K."/>
        </authorList>
    </citation>
    <scope>NUCLEOTIDE SEQUENCE [LARGE SCALE GENOMIC DNA]</scope>
    <source>
        <strain evidence="13 14">FBCC735</strain>
    </source>
</reference>
<accession>A0A1M2W6P7</accession>
<dbReference type="Gene3D" id="3.30.70.3030">
    <property type="match status" value="1"/>
</dbReference>
<evidence type="ECO:0000256" key="1">
    <source>
        <dbReference type="ARBA" id="ARBA00004604"/>
    </source>
</evidence>
<dbReference type="InterPro" id="IPR035368">
    <property type="entry name" value="Nrap_D3"/>
</dbReference>
<dbReference type="InterPro" id="IPR005554">
    <property type="entry name" value="NOL6/Upt22"/>
</dbReference>
<gene>
    <name evidence="13" type="ORF">TRAPUB_6792</name>
</gene>
<dbReference type="OrthoDB" id="10251401at2759"/>
<evidence type="ECO:0000256" key="5">
    <source>
        <dbReference type="RuleBase" id="RU364032"/>
    </source>
</evidence>
<feature type="domain" description="Nrap protein" evidence="8">
    <location>
        <begin position="347"/>
        <end position="507"/>
    </location>
</feature>